<sequence>MKRLLLFFLSFVGFISSLRSFGQEFRYYERILDARKLLYEKKDYTQAVAAYAAIFQATDDIEPPDKYDAACALAMAGRTQEALAYLKSIIGVSYFNYDYLKKDTLLVALHQYRAWDKLLGRAHKTKLQPLTKAQMYRDFDLLVQSLMEAHTGLFWYNAKPQFDSLCLVLRSKIKRRANVLEFYRIIAPLIGFTKEAHTFVQLGRAAQSYMRYKGCYFPLFVRILDGQCYILNDVGNAGTKGFQLTGINGVSIDSIMDTFMALEPSDGYNISSKYRWIESGYNFNAYFGRCFPMTGSFDIDVIDTATGASRRIKRIPSVSLNELANLNDSLNRVYPARSFDRPAVFSIDTMNSTAVMTLNTFSAAAYRSAGMDFEQFVAEAFQQLRDNQIRNLILDIRKNEGGNEGYEDEVMSYLVSIDYNKFNYVQASAFTYSFYAYSDYKHDYHKLDSIMRTEHYLDMDGRILRKPGILKHAKAKPNPFDGKLVVLTGGLTYSAGATLASLLKIHTDATFVGEEAGGGYHGNTSGLRIVLKLPYSKLEIGIPLLKFVLDTDGKDAQFGHGLIPDYPVQPTIADFMQGHDPVMERAKALLQ</sequence>
<dbReference type="EMBL" id="FNZR01000005">
    <property type="protein sequence ID" value="SEL43816.1"/>
    <property type="molecule type" value="Genomic_DNA"/>
</dbReference>
<protein>
    <submittedName>
        <fullName evidence="2">Peptidase family S41</fullName>
    </submittedName>
</protein>
<evidence type="ECO:0000259" key="1">
    <source>
        <dbReference type="Pfam" id="PF03572"/>
    </source>
</evidence>
<proteinExistence type="predicted"/>
<dbReference type="GO" id="GO:0006508">
    <property type="term" value="P:proteolysis"/>
    <property type="evidence" value="ECO:0007669"/>
    <property type="project" value="InterPro"/>
</dbReference>
<dbReference type="OrthoDB" id="5480566at2"/>
<organism evidence="2 3">
    <name type="scientific">Parapedobacter koreensis</name>
    <dbReference type="NCBI Taxonomy" id="332977"/>
    <lineage>
        <taxon>Bacteria</taxon>
        <taxon>Pseudomonadati</taxon>
        <taxon>Bacteroidota</taxon>
        <taxon>Sphingobacteriia</taxon>
        <taxon>Sphingobacteriales</taxon>
        <taxon>Sphingobacteriaceae</taxon>
        <taxon>Parapedobacter</taxon>
    </lineage>
</organism>
<gene>
    <name evidence="2" type="ORF">SAMN05421740_105215</name>
</gene>
<evidence type="ECO:0000313" key="3">
    <source>
        <dbReference type="Proteomes" id="UP000198916"/>
    </source>
</evidence>
<accession>A0A1H7Q7H9</accession>
<dbReference type="GO" id="GO:0008236">
    <property type="term" value="F:serine-type peptidase activity"/>
    <property type="evidence" value="ECO:0007669"/>
    <property type="project" value="InterPro"/>
</dbReference>
<dbReference type="InterPro" id="IPR029045">
    <property type="entry name" value="ClpP/crotonase-like_dom_sf"/>
</dbReference>
<dbReference type="Proteomes" id="UP000198916">
    <property type="component" value="Unassembled WGS sequence"/>
</dbReference>
<dbReference type="Gene3D" id="3.90.226.10">
    <property type="entry name" value="2-enoyl-CoA Hydratase, Chain A, domain 1"/>
    <property type="match status" value="1"/>
</dbReference>
<feature type="domain" description="Tail specific protease" evidence="1">
    <location>
        <begin position="353"/>
        <end position="567"/>
    </location>
</feature>
<dbReference type="Pfam" id="PF03572">
    <property type="entry name" value="Peptidase_S41"/>
    <property type="match status" value="1"/>
</dbReference>
<dbReference type="InterPro" id="IPR005151">
    <property type="entry name" value="Tail-specific_protease"/>
</dbReference>
<dbReference type="STRING" id="332977.SAMN05421740_105215"/>
<keyword evidence="3" id="KW-1185">Reference proteome</keyword>
<name>A0A1H7Q7H9_9SPHI</name>
<dbReference type="AlphaFoldDB" id="A0A1H7Q7H9"/>
<reference evidence="3" key="1">
    <citation type="submission" date="2016-10" db="EMBL/GenBank/DDBJ databases">
        <authorList>
            <person name="Varghese N."/>
            <person name="Submissions S."/>
        </authorList>
    </citation>
    <scope>NUCLEOTIDE SEQUENCE [LARGE SCALE GENOMIC DNA]</scope>
    <source>
        <strain evidence="3">Jip14</strain>
    </source>
</reference>
<dbReference type="RefSeq" id="WP_090606324.1">
    <property type="nucleotide sequence ID" value="NZ_FNZR01000005.1"/>
</dbReference>
<evidence type="ECO:0000313" key="2">
    <source>
        <dbReference type="EMBL" id="SEL43816.1"/>
    </source>
</evidence>
<dbReference type="SUPFAM" id="SSF52096">
    <property type="entry name" value="ClpP/crotonase"/>
    <property type="match status" value="1"/>
</dbReference>